<proteinExistence type="predicted"/>
<dbReference type="EMBL" id="JAUDDZ010000015">
    <property type="protein sequence ID" value="MDM8275643.1"/>
    <property type="molecule type" value="Genomic_DNA"/>
</dbReference>
<comment type="caution">
    <text evidence="1">The sequence shown here is derived from an EMBL/GenBank/DDBJ whole genome shotgun (WGS) entry which is preliminary data.</text>
</comment>
<keyword evidence="2" id="KW-1185">Reference proteome</keyword>
<organism evidence="1 2">
    <name type="scientific">Enorma phocaeensis</name>
    <dbReference type="NCBI Taxonomy" id="1871019"/>
    <lineage>
        <taxon>Bacteria</taxon>
        <taxon>Bacillati</taxon>
        <taxon>Actinomycetota</taxon>
        <taxon>Coriobacteriia</taxon>
        <taxon>Coriobacteriales</taxon>
        <taxon>Coriobacteriaceae</taxon>
        <taxon>Enorma</taxon>
    </lineage>
</organism>
<gene>
    <name evidence="1" type="ORF">QUW28_09100</name>
</gene>
<dbReference type="RefSeq" id="WP_289545827.1">
    <property type="nucleotide sequence ID" value="NZ_JAUDDZ010000015.1"/>
</dbReference>
<sequence>MIDWPTFLAGLVASLIAALVTFVLGVKSGKNQTDRQRLQEMYRSLLVHFQDLKERLDSYPRRWEQYEEHHVGWETHYLPPVKKMEHEGNSVYIKARLFNEALELERDVLKFGYDVERYYDSLFDAIASNESLFKAPIDTSNDGRGRKCRRLKANDGQNYTTGISSRLFYFLQPGIGKRIEDALGSGGYLTFHDDRNPYEHELTINPGSYDDLPTFAQQIESLSRESGLHDELNSQRTSLKTRIDALIKKLSRRAKEPVPFWETFAGAFVDVFRP</sequence>
<name>A0ABT7VAW2_9ACTN</name>
<evidence type="ECO:0000313" key="1">
    <source>
        <dbReference type="EMBL" id="MDM8275643.1"/>
    </source>
</evidence>
<evidence type="ECO:0000313" key="2">
    <source>
        <dbReference type="Proteomes" id="UP001529421"/>
    </source>
</evidence>
<reference evidence="2" key="1">
    <citation type="submission" date="2023-06" db="EMBL/GenBank/DDBJ databases">
        <title>Identification and characterization of horizontal gene transfer across gut microbiota members of farm animals based on homology search.</title>
        <authorList>
            <person name="Zeman M."/>
            <person name="Kubasova T."/>
            <person name="Jahodarova E."/>
            <person name="Nykrynova M."/>
            <person name="Rychlik I."/>
        </authorList>
    </citation>
    <scope>NUCLEOTIDE SEQUENCE [LARGE SCALE GENOMIC DNA]</scope>
    <source>
        <strain evidence="2">154_Feed</strain>
    </source>
</reference>
<dbReference type="Proteomes" id="UP001529421">
    <property type="component" value="Unassembled WGS sequence"/>
</dbReference>
<accession>A0ABT7VAW2</accession>
<protein>
    <submittedName>
        <fullName evidence="1">Uncharacterized protein</fullName>
    </submittedName>
</protein>